<dbReference type="GO" id="GO:0006417">
    <property type="term" value="P:regulation of translation"/>
    <property type="evidence" value="ECO:0007669"/>
    <property type="project" value="TreeGrafter"/>
</dbReference>
<feature type="repeat" description="Pumilio" evidence="3">
    <location>
        <begin position="340"/>
        <end position="376"/>
    </location>
</feature>
<dbReference type="AlphaFoldDB" id="A0A4R0RFB8"/>
<accession>A0A4R0RFB8</accession>
<organism evidence="6 7">
    <name type="scientific">Steccherinum ochraceum</name>
    <dbReference type="NCBI Taxonomy" id="92696"/>
    <lineage>
        <taxon>Eukaryota</taxon>
        <taxon>Fungi</taxon>
        <taxon>Dikarya</taxon>
        <taxon>Basidiomycota</taxon>
        <taxon>Agaricomycotina</taxon>
        <taxon>Agaricomycetes</taxon>
        <taxon>Polyporales</taxon>
        <taxon>Steccherinaceae</taxon>
        <taxon>Steccherinum</taxon>
    </lineage>
</organism>
<dbReference type="InterPro" id="IPR012959">
    <property type="entry name" value="CPL_dom"/>
</dbReference>
<feature type="repeat" description="Pumilio" evidence="3">
    <location>
        <begin position="136"/>
        <end position="172"/>
    </location>
</feature>
<feature type="repeat" description="Pumilio" evidence="3">
    <location>
        <begin position="173"/>
        <end position="208"/>
    </location>
</feature>
<dbReference type="GO" id="GO:0005730">
    <property type="term" value="C:nucleolus"/>
    <property type="evidence" value="ECO:0007669"/>
    <property type="project" value="TreeGrafter"/>
</dbReference>
<feature type="compositionally biased region" description="Acidic residues" evidence="4">
    <location>
        <begin position="46"/>
        <end position="71"/>
    </location>
</feature>
<keyword evidence="1" id="KW-0677">Repeat</keyword>
<dbReference type="InterPro" id="IPR001313">
    <property type="entry name" value="Pumilio_RNA-bd_rpt"/>
</dbReference>
<dbReference type="InterPro" id="IPR040059">
    <property type="entry name" value="PUM3"/>
</dbReference>
<dbReference type="InterPro" id="IPR011989">
    <property type="entry name" value="ARM-like"/>
</dbReference>
<dbReference type="GO" id="GO:0003729">
    <property type="term" value="F:mRNA binding"/>
    <property type="evidence" value="ECO:0007669"/>
    <property type="project" value="TreeGrafter"/>
</dbReference>
<feature type="compositionally biased region" description="Basic and acidic residues" evidence="4">
    <location>
        <begin position="72"/>
        <end position="88"/>
    </location>
</feature>
<protein>
    <submittedName>
        <fullName evidence="6">Pumilio domain member 6</fullName>
    </submittedName>
</protein>
<reference evidence="6 7" key="1">
    <citation type="submission" date="2018-11" db="EMBL/GenBank/DDBJ databases">
        <title>Genome assembly of Steccherinum ochraceum LE-BIN_3174, the white-rot fungus of the Steccherinaceae family (The Residual Polyporoid clade, Polyporales, Basidiomycota).</title>
        <authorList>
            <person name="Fedorova T.V."/>
            <person name="Glazunova O.A."/>
            <person name="Landesman E.O."/>
            <person name="Moiseenko K.V."/>
            <person name="Psurtseva N.V."/>
            <person name="Savinova O.S."/>
            <person name="Shakhova N.V."/>
            <person name="Tyazhelova T.V."/>
            <person name="Vasina D.V."/>
        </authorList>
    </citation>
    <scope>NUCLEOTIDE SEQUENCE [LARGE SCALE GENOMIC DNA]</scope>
    <source>
        <strain evidence="6 7">LE-BIN_3174</strain>
    </source>
</reference>
<dbReference type="SUPFAM" id="SSF48371">
    <property type="entry name" value="ARM repeat"/>
    <property type="match status" value="1"/>
</dbReference>
<dbReference type="STRING" id="92696.A0A4R0RFB8"/>
<sequence length="654" mass="72238">MPTTIGSKRSAPSRSGPKAKKAHTSSADPKEGKRSRPVTQPIAVVEEIDSDDDEADLVDGEEVVGEEGMDVDEPRAPKDPNASRESHQAQRLLHQQRRAAKPHSAILVEAKKAWSLARQKNVSKQERTKHLDNLMNIVRGQVKDIVFKHDASRIIQTIVKHGSPAQREEIVAELKGHYQALAQNKYSKFLVTKLIRLCPGHRQSILLEFQGSVRKLLLHREASGVLADAFELYANAYERSLLLKDFYGKEASLFTVTAGSTEAKEKSKLGLSGLFAGADKERRRRILSAVQENLTAIFNNSDKGAVSHAIVHRAFWEYLAAINELEDTAEQEKLRREMFELCQDVLAEMVHTKDGSRVVREFIAQGTAKDRKHIVKAIKPHVERMCTDDEAQLVLFTALDVIDDTKLTAKSLVTDITACASALYVSPQGRRALIYLMSPRTRRHFTPAQIAILAETDSMRATTSKKDAAVRSEEIRKAASEPLLSWISQNADQLVRDPGGSLVVGEIMLYANGEKAAASKALLDVIAPSYPSEDPANPHAISLPHVSRLYKLLLQGGHFSHFTKSIERSSSFSRTTFATQFTELVSKESAVAMAKDETAFVVAALCETVIAAGDDASNVRKELQGWLAGDVQKALKKDPEQRGRKVLIEQIAAL</sequence>
<dbReference type="InterPro" id="IPR033133">
    <property type="entry name" value="PUM-HD"/>
</dbReference>
<feature type="compositionally biased region" description="Polar residues" evidence="4">
    <location>
        <begin position="1"/>
        <end position="13"/>
    </location>
</feature>
<dbReference type="PANTHER" id="PTHR13389:SF0">
    <property type="entry name" value="PUMILIO HOMOLOG 3"/>
    <property type="match status" value="1"/>
</dbReference>
<dbReference type="PROSITE" id="PS50303">
    <property type="entry name" value="PUM_HD"/>
    <property type="match status" value="1"/>
</dbReference>
<feature type="domain" description="PUM-HD" evidence="5">
    <location>
        <begin position="111"/>
        <end position="511"/>
    </location>
</feature>
<gene>
    <name evidence="6" type="primary">PUF6</name>
    <name evidence="6" type="ORF">EIP91_000792</name>
</gene>
<dbReference type="Proteomes" id="UP000292702">
    <property type="component" value="Unassembled WGS sequence"/>
</dbReference>
<dbReference type="SMART" id="SM00025">
    <property type="entry name" value="Pumilio"/>
    <property type="match status" value="5"/>
</dbReference>
<comment type="caution">
    <text evidence="6">The sequence shown here is derived from an EMBL/GenBank/DDBJ whole genome shotgun (WGS) entry which is preliminary data.</text>
</comment>
<evidence type="ECO:0000313" key="7">
    <source>
        <dbReference type="Proteomes" id="UP000292702"/>
    </source>
</evidence>
<dbReference type="PROSITE" id="PS50302">
    <property type="entry name" value="PUM"/>
    <property type="match status" value="3"/>
</dbReference>
<dbReference type="Gene3D" id="1.25.10.10">
    <property type="entry name" value="Leucine-rich Repeat Variant"/>
    <property type="match status" value="2"/>
</dbReference>
<feature type="region of interest" description="Disordered" evidence="4">
    <location>
        <begin position="1"/>
        <end position="91"/>
    </location>
</feature>
<evidence type="ECO:0000256" key="3">
    <source>
        <dbReference type="PROSITE-ProRule" id="PRU00317"/>
    </source>
</evidence>
<proteinExistence type="predicted"/>
<evidence type="ECO:0000256" key="1">
    <source>
        <dbReference type="ARBA" id="ARBA00022737"/>
    </source>
</evidence>
<dbReference type="InterPro" id="IPR016024">
    <property type="entry name" value="ARM-type_fold"/>
</dbReference>
<evidence type="ECO:0000313" key="6">
    <source>
        <dbReference type="EMBL" id="TCD66891.1"/>
    </source>
</evidence>
<name>A0A4R0RFB8_9APHY</name>
<evidence type="ECO:0000256" key="2">
    <source>
        <dbReference type="ARBA" id="ARBA00022884"/>
    </source>
</evidence>
<dbReference type="Pfam" id="PF08144">
    <property type="entry name" value="CPL"/>
    <property type="match status" value="1"/>
</dbReference>
<dbReference type="EMBL" id="RWJN01000118">
    <property type="protein sequence ID" value="TCD66891.1"/>
    <property type="molecule type" value="Genomic_DNA"/>
</dbReference>
<evidence type="ECO:0000259" key="5">
    <source>
        <dbReference type="PROSITE" id="PS50303"/>
    </source>
</evidence>
<keyword evidence="2" id="KW-0694">RNA-binding</keyword>
<evidence type="ECO:0000256" key="4">
    <source>
        <dbReference type="SAM" id="MobiDB-lite"/>
    </source>
</evidence>
<dbReference type="OrthoDB" id="497380at2759"/>
<keyword evidence="7" id="KW-1185">Reference proteome</keyword>
<dbReference type="PANTHER" id="PTHR13389">
    <property type="entry name" value="PUMILIO HOMOLOG 3"/>
    <property type="match status" value="1"/>
</dbReference>